<dbReference type="InterPro" id="IPR006439">
    <property type="entry name" value="HAD-SF_hydro_IA"/>
</dbReference>
<keyword evidence="2" id="KW-1185">Reference proteome</keyword>
<dbReference type="RefSeq" id="WP_014254249.1">
    <property type="nucleotide sequence ID" value="NC_016627.1"/>
</dbReference>
<reference evidence="1 2" key="2">
    <citation type="journal article" date="2012" name="Stand. Genomic Sci.">
        <title>Complete Genome Sequence of Clostridium clariflavum DSM 19732.</title>
        <authorList>
            <person name="Izquierdo J.A."/>
            <person name="Goodwin L."/>
            <person name="Davenport K.W."/>
            <person name="Teshima H."/>
            <person name="Bruce D."/>
            <person name="Detter C."/>
            <person name="Tapia R."/>
            <person name="Han S."/>
            <person name="Land M."/>
            <person name="Hauser L."/>
            <person name="Jeffries C.D."/>
            <person name="Han J."/>
            <person name="Pitluck S."/>
            <person name="Nolan M."/>
            <person name="Chen A."/>
            <person name="Huntemann M."/>
            <person name="Mavromatis K."/>
            <person name="Mikhailova N."/>
            <person name="Liolios K."/>
            <person name="Woyke T."/>
            <person name="Lynd L.R."/>
        </authorList>
    </citation>
    <scope>NUCLEOTIDE SEQUENCE [LARGE SCALE GENOMIC DNA]</scope>
    <source>
        <strain evidence="2">DSM 19732 / NBRC 101661 / EBR45</strain>
    </source>
</reference>
<dbReference type="STRING" id="720554.Clocl_0953"/>
<dbReference type="InterPro" id="IPR036412">
    <property type="entry name" value="HAD-like_sf"/>
</dbReference>
<protein>
    <submittedName>
        <fullName evidence="1">Haloacid dehalogenase superfamily enzyme, subfamily IA</fullName>
    </submittedName>
</protein>
<dbReference type="InterPro" id="IPR023214">
    <property type="entry name" value="HAD_sf"/>
</dbReference>
<dbReference type="AlphaFoldDB" id="G8LWX9"/>
<dbReference type="Gene3D" id="3.40.50.1000">
    <property type="entry name" value="HAD superfamily/HAD-like"/>
    <property type="match status" value="1"/>
</dbReference>
<dbReference type="EMBL" id="CP003065">
    <property type="protein sequence ID" value="AEV67631.1"/>
    <property type="molecule type" value="Genomic_DNA"/>
</dbReference>
<organism evidence="1 2">
    <name type="scientific">Acetivibrio clariflavus (strain DSM 19732 / NBRC 101661 / EBR45)</name>
    <name type="common">Clostridium clariflavum</name>
    <dbReference type="NCBI Taxonomy" id="720554"/>
    <lineage>
        <taxon>Bacteria</taxon>
        <taxon>Bacillati</taxon>
        <taxon>Bacillota</taxon>
        <taxon>Clostridia</taxon>
        <taxon>Eubacteriales</taxon>
        <taxon>Oscillospiraceae</taxon>
        <taxon>Acetivibrio</taxon>
    </lineage>
</organism>
<dbReference type="SFLD" id="SFLDG01129">
    <property type="entry name" value="C1.5:_HAD__Beta-PGM__Phosphata"/>
    <property type="match status" value="1"/>
</dbReference>
<proteinExistence type="predicted"/>
<evidence type="ECO:0000313" key="1">
    <source>
        <dbReference type="EMBL" id="AEV67631.1"/>
    </source>
</evidence>
<reference evidence="2" key="1">
    <citation type="submission" date="2011-12" db="EMBL/GenBank/DDBJ databases">
        <title>Complete sequence of Clostridium clariflavum DSM 19732.</title>
        <authorList>
            <consortium name="US DOE Joint Genome Institute"/>
            <person name="Lucas S."/>
            <person name="Han J."/>
            <person name="Lapidus A."/>
            <person name="Cheng J.-F."/>
            <person name="Goodwin L."/>
            <person name="Pitluck S."/>
            <person name="Peters L."/>
            <person name="Teshima H."/>
            <person name="Detter J.C."/>
            <person name="Han C."/>
            <person name="Tapia R."/>
            <person name="Land M."/>
            <person name="Hauser L."/>
            <person name="Kyrpides N."/>
            <person name="Ivanova N."/>
            <person name="Pagani I."/>
            <person name="Kitzmiller T."/>
            <person name="Lynd L."/>
            <person name="Izquierdo J."/>
            <person name="Woyke T."/>
        </authorList>
    </citation>
    <scope>NUCLEOTIDE SEQUENCE [LARGE SCALE GENOMIC DNA]</scope>
    <source>
        <strain evidence="2">DSM 19732 / NBRC 101661 / EBR45</strain>
    </source>
</reference>
<dbReference type="GO" id="GO:0005829">
    <property type="term" value="C:cytosol"/>
    <property type="evidence" value="ECO:0007669"/>
    <property type="project" value="TreeGrafter"/>
</dbReference>
<name>G8LWX9_ACECE</name>
<dbReference type="OrthoDB" id="9792518at2"/>
<dbReference type="InterPro" id="IPR023198">
    <property type="entry name" value="PGP-like_dom2"/>
</dbReference>
<dbReference type="Proteomes" id="UP000005435">
    <property type="component" value="Chromosome"/>
</dbReference>
<dbReference type="InterPro" id="IPR050155">
    <property type="entry name" value="HAD-like_hydrolase_sf"/>
</dbReference>
<dbReference type="Pfam" id="PF13419">
    <property type="entry name" value="HAD_2"/>
    <property type="match status" value="1"/>
</dbReference>
<dbReference type="PANTHER" id="PTHR43434">
    <property type="entry name" value="PHOSPHOGLYCOLATE PHOSPHATASE"/>
    <property type="match status" value="1"/>
</dbReference>
<dbReference type="GO" id="GO:0004713">
    <property type="term" value="F:protein tyrosine kinase activity"/>
    <property type="evidence" value="ECO:0007669"/>
    <property type="project" value="TreeGrafter"/>
</dbReference>
<dbReference type="PANTHER" id="PTHR43434:SF20">
    <property type="entry name" value="5'-NUCLEOTIDASE"/>
    <property type="match status" value="1"/>
</dbReference>
<dbReference type="NCBIfam" id="TIGR01549">
    <property type="entry name" value="HAD-SF-IA-v1"/>
    <property type="match status" value="1"/>
</dbReference>
<dbReference type="SUPFAM" id="SSF56784">
    <property type="entry name" value="HAD-like"/>
    <property type="match status" value="1"/>
</dbReference>
<dbReference type="InterPro" id="IPR041492">
    <property type="entry name" value="HAD_2"/>
</dbReference>
<dbReference type="eggNOG" id="COG0546">
    <property type="taxonomic scope" value="Bacteria"/>
</dbReference>
<evidence type="ECO:0000313" key="2">
    <source>
        <dbReference type="Proteomes" id="UP000005435"/>
    </source>
</evidence>
<dbReference type="KEGG" id="ccl:Clocl_0953"/>
<gene>
    <name evidence="1" type="ordered locus">Clocl_0953</name>
</gene>
<dbReference type="Gene3D" id="1.10.150.240">
    <property type="entry name" value="Putative phosphatase, domain 2"/>
    <property type="match status" value="1"/>
</dbReference>
<dbReference type="HOGENOM" id="CLU_045011_19_4_9"/>
<sequence>MNFKNKKIILFDLDGTITESGEGIVNSIEYALKAFGITDYNRADLFRHLGPPIIEIFKNEFGFDDLKALEAVEKFREYFREIGIYENKLYDGIESLLKSISDSGRKIVLATSKAEVFAVRILEYFNIINYFDVVGGSELDGSRIRKGDVIRYALNKAGIVDLDSAVMVGDRKEDILGAKEAGIDSIGVLYGYGSFEELKNAGAVTIVGTVEELGKVLIG</sequence>
<dbReference type="SFLD" id="SFLDS00003">
    <property type="entry name" value="Haloacid_Dehalogenase"/>
    <property type="match status" value="1"/>
</dbReference>
<accession>G8LWX9</accession>